<dbReference type="STRING" id="1076256.A0A2H3B910"/>
<organism evidence="1 2">
    <name type="scientific">Armillaria solidipes</name>
    <dbReference type="NCBI Taxonomy" id="1076256"/>
    <lineage>
        <taxon>Eukaryota</taxon>
        <taxon>Fungi</taxon>
        <taxon>Dikarya</taxon>
        <taxon>Basidiomycota</taxon>
        <taxon>Agaricomycotina</taxon>
        <taxon>Agaricomycetes</taxon>
        <taxon>Agaricomycetidae</taxon>
        <taxon>Agaricales</taxon>
        <taxon>Marasmiineae</taxon>
        <taxon>Physalacriaceae</taxon>
        <taxon>Armillaria</taxon>
    </lineage>
</organism>
<keyword evidence="2" id="KW-1185">Reference proteome</keyword>
<dbReference type="EMBL" id="KZ293446">
    <property type="protein sequence ID" value="PBK65364.1"/>
    <property type="molecule type" value="Genomic_DNA"/>
</dbReference>
<protein>
    <recommendedName>
        <fullName evidence="3">F-box domain-containing protein</fullName>
    </recommendedName>
</protein>
<dbReference type="Proteomes" id="UP000218334">
    <property type="component" value="Unassembled WGS sequence"/>
</dbReference>
<accession>A0A2H3B910</accession>
<name>A0A2H3B910_9AGAR</name>
<reference evidence="2" key="1">
    <citation type="journal article" date="2017" name="Nat. Ecol. Evol.">
        <title>Genome expansion and lineage-specific genetic innovations in the forest pathogenic fungi Armillaria.</title>
        <authorList>
            <person name="Sipos G."/>
            <person name="Prasanna A.N."/>
            <person name="Walter M.C."/>
            <person name="O'Connor E."/>
            <person name="Balint B."/>
            <person name="Krizsan K."/>
            <person name="Kiss B."/>
            <person name="Hess J."/>
            <person name="Varga T."/>
            <person name="Slot J."/>
            <person name="Riley R."/>
            <person name="Boka B."/>
            <person name="Rigling D."/>
            <person name="Barry K."/>
            <person name="Lee J."/>
            <person name="Mihaltcheva S."/>
            <person name="LaButti K."/>
            <person name="Lipzen A."/>
            <person name="Waldron R."/>
            <person name="Moloney N.M."/>
            <person name="Sperisen C."/>
            <person name="Kredics L."/>
            <person name="Vagvoelgyi C."/>
            <person name="Patrignani A."/>
            <person name="Fitzpatrick D."/>
            <person name="Nagy I."/>
            <person name="Doyle S."/>
            <person name="Anderson J.B."/>
            <person name="Grigoriev I.V."/>
            <person name="Gueldener U."/>
            <person name="Muensterkoetter M."/>
            <person name="Nagy L.G."/>
        </authorList>
    </citation>
    <scope>NUCLEOTIDE SEQUENCE [LARGE SCALE GENOMIC DNA]</scope>
    <source>
        <strain evidence="2">28-4</strain>
    </source>
</reference>
<gene>
    <name evidence="1" type="ORF">ARMSODRAFT_442206</name>
</gene>
<evidence type="ECO:0000313" key="2">
    <source>
        <dbReference type="Proteomes" id="UP000218334"/>
    </source>
</evidence>
<evidence type="ECO:0008006" key="3">
    <source>
        <dbReference type="Google" id="ProtNLM"/>
    </source>
</evidence>
<dbReference type="AlphaFoldDB" id="A0A2H3B910"/>
<proteinExistence type="predicted"/>
<sequence>MKLDFDLYRDVMACQYLLQTYLQRSAMYDIVLSLHSKREISGSHLIPVLLLGAPRWTNVSLSIPYRSLHAFSAARGTLHRLKRLSVTFIGDVPVLPQPDFFAELPKPIFDAFEYAPLLRSFSLKGANKGTRRMSLPWSQLTEYAGTDCTGGYIDILKRASDMETASIQCDSDPELGIFLPSSHQRLHTLHVYEVEGSVDSPGGVINILSHFYLPALKSLRMSYAHPLVRIPTSLLGSTAGGLKSLSFDAPFAISSEAQADLISLLKTTILLDSLSVSCRFVYEGNPQNEGLLLGLNASINPDVVPRLTSLAIRFINVVPYLSPSFADMVQSRRPVASTGAALQTLRLSVPLVMPLGLDPDVAARWRDLCDEGFVTYGME</sequence>
<evidence type="ECO:0000313" key="1">
    <source>
        <dbReference type="EMBL" id="PBK65364.1"/>
    </source>
</evidence>